<dbReference type="PANTHER" id="PTHR43004:SF19">
    <property type="entry name" value="BINDING MONOOXYGENASE, PUTATIVE (JCVI)-RELATED"/>
    <property type="match status" value="1"/>
</dbReference>
<dbReference type="PANTHER" id="PTHR43004">
    <property type="entry name" value="TRK SYSTEM POTASSIUM UPTAKE PROTEIN"/>
    <property type="match status" value="1"/>
</dbReference>
<dbReference type="EMBL" id="JBDPZC010000001">
    <property type="protein sequence ID" value="MEO3712223.1"/>
    <property type="molecule type" value="Genomic_DNA"/>
</dbReference>
<evidence type="ECO:0000313" key="5">
    <source>
        <dbReference type="EMBL" id="MEO3712223.1"/>
    </source>
</evidence>
<keyword evidence="6" id="KW-1185">Reference proteome</keyword>
<feature type="domain" description="FAD-binding" evidence="4">
    <location>
        <begin position="27"/>
        <end position="381"/>
    </location>
</feature>
<dbReference type="InterPro" id="IPR050641">
    <property type="entry name" value="RIFMO-like"/>
</dbReference>
<dbReference type="PRINTS" id="PR00420">
    <property type="entry name" value="RNGMNOXGNASE"/>
</dbReference>
<accession>A0ABV0GAZ0</accession>
<evidence type="ECO:0000256" key="1">
    <source>
        <dbReference type="ARBA" id="ARBA00001974"/>
    </source>
</evidence>
<dbReference type="Gene3D" id="3.30.70.2450">
    <property type="match status" value="1"/>
</dbReference>
<keyword evidence="3" id="KW-0274">FAD</keyword>
<dbReference type="Proteomes" id="UP001462640">
    <property type="component" value="Unassembled WGS sequence"/>
</dbReference>
<evidence type="ECO:0000256" key="3">
    <source>
        <dbReference type="ARBA" id="ARBA00022827"/>
    </source>
</evidence>
<keyword evidence="2" id="KW-0285">Flavoprotein</keyword>
<proteinExistence type="predicted"/>
<sequence>MLSTYQYPVFDYYQSEEQRLGQPQAHTVVVVGAGPIGLSLALDCASRGLRVVVLDDNNSVSIGSRAVCYAKRTLEVWDRLGVAEPLVQQGVKWKVGKVFHGEGLAYQFDLLPQDRHKLPAMINLQQYYLEERLVAACEASPLVELRWKHKLLSLTQDDDGVSLQVETPDGIFPMRTQWLLACDGAGSDTRRMLGAEFRGQAFQDRFLIADVVVEPQAADAADDGLRGHGATLRRLGAEPERWFWFDPPFHPGQSVLLHKQCANVWRIDFQLGWGADPQEEKKPERVIPRIEAMLGPDVPFTLEWVSIYQFACRRMERFRHGRVLFAGDAAHQVSPFGARGANTGVQDAENLAWKLAAVVHGDAPATLLDSYDHERTFAADDNLLNSTRSTDFITPKSRASLRLRNAVLELARTESFARPLVNSGRLSTPTPYLDSSLSTADAADAGFPQGSPRPGHTLLDAPLRVGGQSGWLSEQLGRGFQLLSFGPARPLQVGRVAVEVLEVGRDLIDSEGLLAQRYDGRPGTVYLFRPDQYVAARWRHFDAARVEAAVRKALAQELPA</sequence>
<evidence type="ECO:0000256" key="2">
    <source>
        <dbReference type="ARBA" id="ARBA00022630"/>
    </source>
</evidence>
<evidence type="ECO:0000313" key="6">
    <source>
        <dbReference type="Proteomes" id="UP001462640"/>
    </source>
</evidence>
<dbReference type="NCBIfam" id="NF006002">
    <property type="entry name" value="PRK08132.1"/>
    <property type="match status" value="1"/>
</dbReference>
<comment type="caution">
    <text evidence="5">The sequence shown here is derived from an EMBL/GenBank/DDBJ whole genome shotgun (WGS) entry which is preliminary data.</text>
</comment>
<dbReference type="Gene3D" id="3.40.30.120">
    <property type="match status" value="1"/>
</dbReference>
<dbReference type="InterPro" id="IPR002938">
    <property type="entry name" value="FAD-bd"/>
</dbReference>
<dbReference type="InterPro" id="IPR036188">
    <property type="entry name" value="FAD/NAD-bd_sf"/>
</dbReference>
<dbReference type="Pfam" id="PF01494">
    <property type="entry name" value="FAD_binding_3"/>
    <property type="match status" value="1"/>
</dbReference>
<dbReference type="SUPFAM" id="SSF51905">
    <property type="entry name" value="FAD/NAD(P)-binding domain"/>
    <property type="match status" value="1"/>
</dbReference>
<evidence type="ECO:0000259" key="4">
    <source>
        <dbReference type="Pfam" id="PF01494"/>
    </source>
</evidence>
<dbReference type="RefSeq" id="WP_347607113.1">
    <property type="nucleotide sequence ID" value="NZ_JBDPZC010000001.1"/>
</dbReference>
<comment type="cofactor">
    <cofactor evidence="1">
        <name>FAD</name>
        <dbReference type="ChEBI" id="CHEBI:57692"/>
    </cofactor>
</comment>
<name>A0ABV0GAZ0_9BURK</name>
<protein>
    <submittedName>
        <fullName evidence="5">FAD-dependent oxidoreductase</fullName>
    </submittedName>
</protein>
<gene>
    <name evidence="5" type="ORF">ABDJ40_05510</name>
</gene>
<dbReference type="Gene3D" id="3.50.50.60">
    <property type="entry name" value="FAD/NAD(P)-binding domain"/>
    <property type="match status" value="1"/>
</dbReference>
<organism evidence="5 6">
    <name type="scientific">Roseateles flavus</name>
    <dbReference type="NCBI Taxonomy" id="3149041"/>
    <lineage>
        <taxon>Bacteria</taxon>
        <taxon>Pseudomonadati</taxon>
        <taxon>Pseudomonadota</taxon>
        <taxon>Betaproteobacteria</taxon>
        <taxon>Burkholderiales</taxon>
        <taxon>Sphaerotilaceae</taxon>
        <taxon>Roseateles</taxon>
    </lineage>
</organism>
<reference evidence="5 6" key="1">
    <citation type="submission" date="2024-05" db="EMBL/GenBank/DDBJ databases">
        <title>Roseateles sp. 2.12 16S ribosomal RNA gene Genome sequencing and assembly.</title>
        <authorList>
            <person name="Woo H."/>
        </authorList>
    </citation>
    <scope>NUCLEOTIDE SEQUENCE [LARGE SCALE GENOMIC DNA]</scope>
    <source>
        <strain evidence="5 6">2.12</strain>
    </source>
</reference>